<keyword evidence="1" id="KW-0472">Membrane</keyword>
<feature type="transmembrane region" description="Helical" evidence="1">
    <location>
        <begin position="47"/>
        <end position="76"/>
    </location>
</feature>
<reference evidence="2 3" key="1">
    <citation type="submission" date="2019-06" db="EMBL/GenBank/DDBJ databases">
        <title>Genome sequence of Litorilinea aerophila BAA-2444.</title>
        <authorList>
            <person name="Maclea K.S."/>
            <person name="Maurais E.G."/>
            <person name="Iannazzi L.C."/>
        </authorList>
    </citation>
    <scope>NUCLEOTIDE SEQUENCE [LARGE SCALE GENOMIC DNA]</scope>
    <source>
        <strain evidence="2 3">ATCC BAA-2444</strain>
    </source>
</reference>
<feature type="transmembrane region" description="Helical" evidence="1">
    <location>
        <begin position="88"/>
        <end position="105"/>
    </location>
</feature>
<dbReference type="Pfam" id="PF12822">
    <property type="entry name" value="ECF_trnsprt"/>
    <property type="match status" value="1"/>
</dbReference>
<dbReference type="RefSeq" id="WP_141612358.1">
    <property type="nucleotide sequence ID" value="NZ_VIGC02000044.1"/>
</dbReference>
<keyword evidence="1" id="KW-1133">Transmembrane helix</keyword>
<proteinExistence type="predicted"/>
<dbReference type="AlphaFoldDB" id="A0A540V906"/>
<dbReference type="InParanoid" id="A0A540V906"/>
<keyword evidence="3" id="KW-1185">Reference proteome</keyword>
<feature type="transmembrane region" description="Helical" evidence="1">
    <location>
        <begin position="15"/>
        <end position="35"/>
    </location>
</feature>
<feature type="transmembrane region" description="Helical" evidence="1">
    <location>
        <begin position="150"/>
        <end position="172"/>
    </location>
</feature>
<keyword evidence="1" id="KW-0812">Transmembrane</keyword>
<evidence type="ECO:0000256" key="1">
    <source>
        <dbReference type="SAM" id="Phobius"/>
    </source>
</evidence>
<dbReference type="Proteomes" id="UP000317371">
    <property type="component" value="Unassembled WGS sequence"/>
</dbReference>
<protein>
    <submittedName>
        <fullName evidence="2">ECF transporter S component</fullName>
    </submittedName>
</protein>
<sequence>MQTTQTTHLLSVRRIVITGILAAIAILLGVTRLGFIPVPNLSGNMTIMHVPAIIGGVMEGPVVGLLVGGIFGLFSFLQATSPLFKDPLVSILPRLFIGVTAYYTYASLKGRSEYWALILAGVVGTLTNTVLVLGMAIIRGYLTLPAVVPIIPQAIAELVGAAIITVAVVTAWKRIETGSGGSSV</sequence>
<gene>
    <name evidence="2" type="ORF">FKZ61_22170</name>
</gene>
<dbReference type="Gene3D" id="1.10.1760.20">
    <property type="match status" value="1"/>
</dbReference>
<dbReference type="EMBL" id="VIGC01000044">
    <property type="protein sequence ID" value="TQE93260.1"/>
    <property type="molecule type" value="Genomic_DNA"/>
</dbReference>
<dbReference type="GO" id="GO:0022857">
    <property type="term" value="F:transmembrane transporter activity"/>
    <property type="evidence" value="ECO:0007669"/>
    <property type="project" value="InterPro"/>
</dbReference>
<evidence type="ECO:0000313" key="2">
    <source>
        <dbReference type="EMBL" id="TQE93260.1"/>
    </source>
</evidence>
<evidence type="ECO:0000313" key="3">
    <source>
        <dbReference type="Proteomes" id="UP000317371"/>
    </source>
</evidence>
<feature type="transmembrane region" description="Helical" evidence="1">
    <location>
        <begin position="117"/>
        <end position="138"/>
    </location>
</feature>
<organism evidence="2 3">
    <name type="scientific">Litorilinea aerophila</name>
    <dbReference type="NCBI Taxonomy" id="1204385"/>
    <lineage>
        <taxon>Bacteria</taxon>
        <taxon>Bacillati</taxon>
        <taxon>Chloroflexota</taxon>
        <taxon>Caldilineae</taxon>
        <taxon>Caldilineales</taxon>
        <taxon>Caldilineaceae</taxon>
        <taxon>Litorilinea</taxon>
    </lineage>
</organism>
<dbReference type="OrthoDB" id="9813540at2"/>
<name>A0A540V906_9CHLR</name>
<comment type="caution">
    <text evidence="2">The sequence shown here is derived from an EMBL/GenBank/DDBJ whole genome shotgun (WGS) entry which is preliminary data.</text>
</comment>
<dbReference type="InterPro" id="IPR024529">
    <property type="entry name" value="ECF_trnsprt_substrate-spec"/>
</dbReference>
<accession>A0A540V906</accession>